<dbReference type="Proteomes" id="UP000189545">
    <property type="component" value="Chromosome"/>
</dbReference>
<evidence type="ECO:0000313" key="2">
    <source>
        <dbReference type="EMBL" id="AQS37090.1"/>
    </source>
</evidence>
<protein>
    <recommendedName>
        <fullName evidence="4">Lipoprotein</fullName>
    </recommendedName>
</protein>
<evidence type="ECO:0000313" key="3">
    <source>
        <dbReference type="Proteomes" id="UP000189545"/>
    </source>
</evidence>
<evidence type="ECO:0000256" key="1">
    <source>
        <dbReference type="SAM" id="SignalP"/>
    </source>
</evidence>
<feature type="signal peptide" evidence="1">
    <location>
        <begin position="1"/>
        <end position="21"/>
    </location>
</feature>
<sequence>MGFTMKFFNHLCILLSLTILSACGGGAESDGGDITPPPPQPVVKKGVTAMDFRRSVTIADHTAQPLTFNLSNYVTSKAGNKLCLENVTPLGNMPACQVTNIDKQGLAFSVTPNKSVSCDYRYTVTDGEEQISGLASILFTSQSAKQMAVEQGLVLPVGGVLPELSQFLAVGKTLILNIQDELATEFLPMTNPRFEASTVVVGSGTANVSEDGDFSYQGIEIGLTTVTYSVVDDNKLVFSGVINIDVSGDSNTAPETKDETYARLVPVEDSLTLDILHFPGVGSLVNDKEGDKVQLVGVQVYDANVSLVNPGDVNNTQFTFSASEKGLYQVKYTVYDHEVDGVSSGFITIETGYVREGILEFSFNGFIKLFGDGALGAAGRNTLIKPFKETLLPYMENNGLYATALKNIGFGNYRIDMSSESGGEDKIVLFTALNALQPIETLIELPATSQVYYGLTYADRIMGYGGIAFEVTQYGNAIAHNQIYGTVNACYGDFTDKFNALNLSDVAKIESFGTFSAVVYFNDGTATYYSIDCGSTGKLISSDWTKQIGKVSQCWDASDNGKQHGSFYCLNKDQSEQAFVRVVGAQEVDEKGNIYLKFANFFKNTGKKIVKSTQVSKGIAALTTSGELYVLFDGKNKDGETYKVKKVATKVQDYQQASNYVTYMHMVEDDYRTDENDANSNTPRDDYYLEFNGYAQYHREQLPDGKALNMTLDFKDISHSKRKKVRFYENSANAVALLIDDKLNILTSKGLKEYGGRDHHNNIIGDSGNSFGVYTATAGQGRSTFFARGNKTAHEDHWELYSPLEELDSSLSCDKPKHGEVSYPYILTGCIYLDFKMNGAVIASPGSNITVYPEVRFANEDAAGKVYPDLVDLDNDGLSTEIEVEECLAERTEYHSGDIEYCSQPILSDSDGDDVLDSFELLHQDIGKGNYNSRFSHIVGDYKKNEFGPYDGNKDINSNSQLDKYDN</sequence>
<keyword evidence="3" id="KW-1185">Reference proteome</keyword>
<dbReference type="EMBL" id="CP014782">
    <property type="protein sequence ID" value="AQS37090.1"/>
    <property type="molecule type" value="Genomic_DNA"/>
</dbReference>
<reference evidence="2 3" key="1">
    <citation type="submission" date="2016-03" db="EMBL/GenBank/DDBJ databases">
        <title>Complete genome sequence of Shewanella psychrophila WP2, a deep sea bacterium isolated from west Pacific sediment.</title>
        <authorList>
            <person name="Xu G."/>
            <person name="Jian H."/>
        </authorList>
    </citation>
    <scope>NUCLEOTIDE SEQUENCE [LARGE SCALE GENOMIC DNA]</scope>
    <source>
        <strain evidence="2 3">WP2</strain>
    </source>
</reference>
<dbReference type="KEGG" id="spsw:Sps_01930"/>
<feature type="chain" id="PRO_5012436057" description="Lipoprotein" evidence="1">
    <location>
        <begin position="22"/>
        <end position="967"/>
    </location>
</feature>
<dbReference type="PROSITE" id="PS51257">
    <property type="entry name" value="PROKAR_LIPOPROTEIN"/>
    <property type="match status" value="1"/>
</dbReference>
<dbReference type="AlphaFoldDB" id="A0A1S6HNK3"/>
<gene>
    <name evidence="2" type="ORF">Sps_01930</name>
</gene>
<name>A0A1S6HNK3_9GAMM</name>
<evidence type="ECO:0008006" key="4">
    <source>
        <dbReference type="Google" id="ProtNLM"/>
    </source>
</evidence>
<organism evidence="2 3">
    <name type="scientific">Shewanella psychrophila</name>
    <dbReference type="NCBI Taxonomy" id="225848"/>
    <lineage>
        <taxon>Bacteria</taxon>
        <taxon>Pseudomonadati</taxon>
        <taxon>Pseudomonadota</taxon>
        <taxon>Gammaproteobacteria</taxon>
        <taxon>Alteromonadales</taxon>
        <taxon>Shewanellaceae</taxon>
        <taxon>Shewanella</taxon>
    </lineage>
</organism>
<keyword evidence="1" id="KW-0732">Signal</keyword>
<proteinExistence type="predicted"/>
<accession>A0A1S6HNK3</accession>